<gene>
    <name evidence="1" type="ordered locus">Exig_1204</name>
</gene>
<dbReference type="Gene3D" id="1.10.150.20">
    <property type="entry name" value="5' to 3' exonuclease, C-terminal subdomain"/>
    <property type="match status" value="1"/>
</dbReference>
<evidence type="ECO:0008006" key="3">
    <source>
        <dbReference type="Google" id="ProtNLM"/>
    </source>
</evidence>
<accession>B1YES5</accession>
<dbReference type="KEGG" id="esi:Exig_1204"/>
<dbReference type="SUPFAM" id="SSF47789">
    <property type="entry name" value="C-terminal domain of RNA polymerase alpha subunit"/>
    <property type="match status" value="1"/>
</dbReference>
<keyword evidence="2" id="KW-1185">Reference proteome</keyword>
<dbReference type="EMBL" id="CP001022">
    <property type="protein sequence ID" value="ACB60683.1"/>
    <property type="molecule type" value="Genomic_DNA"/>
</dbReference>
<dbReference type="RefSeq" id="WP_012370104.1">
    <property type="nucleotide sequence ID" value="NC_010556.1"/>
</dbReference>
<name>B1YES5_EXIS2</name>
<dbReference type="Proteomes" id="UP000001681">
    <property type="component" value="Chromosome"/>
</dbReference>
<sequence length="67" mass="7644">MQKRAETDLFLVLAKPAQRALSEHGVTTLQMLETYREDELLQWHGIGPSSIPKLRQLLAEQGLTFHT</sequence>
<reference evidence="1 2" key="1">
    <citation type="journal article" date="2006" name="Extremophiles">
        <title>Characterization of Exiguobacterium isolates from the Siberian permafrost. Description of Exiguobacterium sibiricum sp. nov.</title>
        <authorList>
            <person name="Rodrigues D.F."/>
            <person name="Goris J."/>
            <person name="Vishnivetskaya T."/>
            <person name="Gilichinsky D."/>
            <person name="Thomashow M.F."/>
            <person name="Tiedje J.M."/>
        </authorList>
    </citation>
    <scope>NUCLEOTIDE SEQUENCE [LARGE SCALE GENOMIC DNA]</scope>
    <source>
        <strain evidence="2">DSM 17290 / CIP 109462 / JCM 13490 / 255-15</strain>
    </source>
</reference>
<dbReference type="AlphaFoldDB" id="B1YES5"/>
<protein>
    <recommendedName>
        <fullName evidence="3">RNA polymerase alpha subunit C-terminal domain-containing protein</fullName>
    </recommendedName>
</protein>
<dbReference type="HOGENOM" id="CLU_192240_0_0_9"/>
<proteinExistence type="predicted"/>
<dbReference type="STRING" id="262543.Exig_1204"/>
<dbReference type="eggNOG" id="COG0202">
    <property type="taxonomic scope" value="Bacteria"/>
</dbReference>
<reference evidence="1 2" key="2">
    <citation type="journal article" date="2008" name="BMC Genomics">
        <title>Architecture of thermal adaptation in an Exiguobacterium sibiricum strain isolated from 3 million year old permafrost: a genome and transcriptome approach.</title>
        <authorList>
            <person name="Rodrigues D.F."/>
            <person name="Ivanova N."/>
            <person name="He Z."/>
            <person name="Huebner M."/>
            <person name="Zhou J."/>
            <person name="Tiedje J.M."/>
        </authorList>
    </citation>
    <scope>NUCLEOTIDE SEQUENCE [LARGE SCALE GENOMIC DNA]</scope>
    <source>
        <strain evidence="2">DSM 17290 / CIP 109462 / JCM 13490 / 255-15</strain>
    </source>
</reference>
<evidence type="ECO:0000313" key="1">
    <source>
        <dbReference type="EMBL" id="ACB60683.1"/>
    </source>
</evidence>
<evidence type="ECO:0000313" key="2">
    <source>
        <dbReference type="Proteomes" id="UP000001681"/>
    </source>
</evidence>
<dbReference type="OrthoDB" id="7950977at2"/>
<reference evidence="2" key="3">
    <citation type="submission" date="2008-04" db="EMBL/GenBank/DDBJ databases">
        <title>Complete sequence of chromosome of Exiguobacterium sibiricum 255-15.</title>
        <authorList>
            <consortium name="US DOE Joint Genome Institute"/>
            <person name="Copeland A."/>
            <person name="Lucas S."/>
            <person name="Lapidus A."/>
            <person name="Glavina del Rio T."/>
            <person name="Dalin E."/>
            <person name="Tice H."/>
            <person name="Bruce D."/>
            <person name="Goodwin L."/>
            <person name="Pitluck S."/>
            <person name="Kiss H."/>
            <person name="Chertkov O."/>
            <person name="Monk C."/>
            <person name="Brettin T."/>
            <person name="Detter J.C."/>
            <person name="Han C."/>
            <person name="Kuske C.R."/>
            <person name="Schmutz J."/>
            <person name="Larimer F."/>
            <person name="Land M."/>
            <person name="Hauser L."/>
            <person name="Kyrpides N."/>
            <person name="Mikhailova N."/>
            <person name="Vishnivetskaya T."/>
            <person name="Rodrigues D.F."/>
            <person name="Gilichinsky D."/>
            <person name="Tiedje J."/>
            <person name="Richardson P."/>
        </authorList>
    </citation>
    <scope>NUCLEOTIDE SEQUENCE [LARGE SCALE GENOMIC DNA]</scope>
    <source>
        <strain evidence="2">DSM 17290 / CIP 109462 / JCM 13490 / 255-15</strain>
    </source>
</reference>
<organism evidence="1 2">
    <name type="scientific">Exiguobacterium sibiricum (strain DSM 17290 / CCUG 55495 / CIP 109462 / JCM 13490 / 255-15)</name>
    <dbReference type="NCBI Taxonomy" id="262543"/>
    <lineage>
        <taxon>Bacteria</taxon>
        <taxon>Bacillati</taxon>
        <taxon>Bacillota</taxon>
        <taxon>Bacilli</taxon>
        <taxon>Bacillales</taxon>
        <taxon>Bacillales Family XII. Incertae Sedis</taxon>
        <taxon>Exiguobacterium</taxon>
    </lineage>
</organism>